<feature type="compositionally biased region" description="Polar residues" evidence="5">
    <location>
        <begin position="183"/>
        <end position="222"/>
    </location>
</feature>
<evidence type="ECO:0000256" key="2">
    <source>
        <dbReference type="ARBA" id="ARBA00022833"/>
    </source>
</evidence>
<dbReference type="SMART" id="SM00184">
    <property type="entry name" value="RING"/>
    <property type="match status" value="1"/>
</dbReference>
<dbReference type="GO" id="GO:0000209">
    <property type="term" value="P:protein polyubiquitination"/>
    <property type="evidence" value="ECO:0007669"/>
    <property type="project" value="TreeGrafter"/>
</dbReference>
<accession>A0A8B8B5G1</accession>
<reference evidence="8" key="1">
    <citation type="submission" date="2025-08" db="UniProtKB">
        <authorList>
            <consortium name="RefSeq"/>
        </authorList>
    </citation>
    <scope>IDENTIFICATION</scope>
    <source>
        <tissue evidence="8">Whole sample</tissue>
    </source>
</reference>
<evidence type="ECO:0000256" key="3">
    <source>
        <dbReference type="PROSITE-ProRule" id="PRU00175"/>
    </source>
</evidence>
<feature type="coiled-coil region" evidence="4">
    <location>
        <begin position="379"/>
        <end position="406"/>
    </location>
</feature>
<dbReference type="OrthoDB" id="6137329at2759"/>
<gene>
    <name evidence="8" type="primary">LOC111107659</name>
</gene>
<dbReference type="PANTHER" id="PTHR46016:SF1">
    <property type="entry name" value="RING-TYPE DOMAIN-CONTAINING PROTEIN"/>
    <property type="match status" value="1"/>
</dbReference>
<keyword evidence="7" id="KW-1185">Reference proteome</keyword>
<dbReference type="InterPro" id="IPR051438">
    <property type="entry name" value="RNF_E3_ubiq-protein_ligase"/>
</dbReference>
<dbReference type="InterPro" id="IPR001841">
    <property type="entry name" value="Znf_RING"/>
</dbReference>
<evidence type="ECO:0000256" key="4">
    <source>
        <dbReference type="SAM" id="Coils"/>
    </source>
</evidence>
<dbReference type="GO" id="GO:0006511">
    <property type="term" value="P:ubiquitin-dependent protein catabolic process"/>
    <property type="evidence" value="ECO:0007669"/>
    <property type="project" value="TreeGrafter"/>
</dbReference>
<keyword evidence="1 3" id="KW-0863">Zinc-finger</keyword>
<dbReference type="KEGG" id="cvn:111107659"/>
<dbReference type="GeneID" id="111107659"/>
<name>A0A8B8B5G1_CRAVI</name>
<dbReference type="PROSITE" id="PS50089">
    <property type="entry name" value="ZF_RING_2"/>
    <property type="match status" value="1"/>
</dbReference>
<keyword evidence="2" id="KW-0862">Zinc</keyword>
<feature type="domain" description="RING-type" evidence="6">
    <location>
        <begin position="49"/>
        <end position="92"/>
    </location>
</feature>
<dbReference type="Proteomes" id="UP000694844">
    <property type="component" value="Chromosome 8"/>
</dbReference>
<dbReference type="PANTHER" id="PTHR46016">
    <property type="entry name" value="ZINC FINGER, RING/FYVE/PHD-TYPE"/>
    <property type="match status" value="1"/>
</dbReference>
<keyword evidence="4" id="KW-0175">Coiled coil</keyword>
<dbReference type="GO" id="GO:0061630">
    <property type="term" value="F:ubiquitin protein ligase activity"/>
    <property type="evidence" value="ECO:0007669"/>
    <property type="project" value="TreeGrafter"/>
</dbReference>
<organism evidence="7 8">
    <name type="scientific">Crassostrea virginica</name>
    <name type="common">Eastern oyster</name>
    <dbReference type="NCBI Taxonomy" id="6565"/>
    <lineage>
        <taxon>Eukaryota</taxon>
        <taxon>Metazoa</taxon>
        <taxon>Spiralia</taxon>
        <taxon>Lophotrochozoa</taxon>
        <taxon>Mollusca</taxon>
        <taxon>Bivalvia</taxon>
        <taxon>Autobranchia</taxon>
        <taxon>Pteriomorphia</taxon>
        <taxon>Ostreida</taxon>
        <taxon>Ostreoidea</taxon>
        <taxon>Ostreidae</taxon>
        <taxon>Crassostrea</taxon>
    </lineage>
</organism>
<dbReference type="Gene3D" id="3.30.40.10">
    <property type="entry name" value="Zinc/RING finger domain, C3HC4 (zinc finger)"/>
    <property type="match status" value="1"/>
</dbReference>
<feature type="compositionally biased region" description="Polar residues" evidence="5">
    <location>
        <begin position="249"/>
        <end position="260"/>
    </location>
</feature>
<dbReference type="AlphaFoldDB" id="A0A8B8B5G1"/>
<dbReference type="InterPro" id="IPR013083">
    <property type="entry name" value="Znf_RING/FYVE/PHD"/>
</dbReference>
<evidence type="ECO:0000256" key="1">
    <source>
        <dbReference type="ARBA" id="ARBA00022771"/>
    </source>
</evidence>
<dbReference type="GO" id="GO:0008270">
    <property type="term" value="F:zinc ion binding"/>
    <property type="evidence" value="ECO:0007669"/>
    <property type="project" value="UniProtKB-KW"/>
</dbReference>
<feature type="compositionally biased region" description="Basic and acidic residues" evidence="5">
    <location>
        <begin position="165"/>
        <end position="176"/>
    </location>
</feature>
<proteinExistence type="predicted"/>
<dbReference type="SUPFAM" id="SSF57850">
    <property type="entry name" value="RING/U-box"/>
    <property type="match status" value="1"/>
</dbReference>
<dbReference type="RefSeq" id="XP_022298650.1">
    <property type="nucleotide sequence ID" value="XM_022442942.1"/>
</dbReference>
<evidence type="ECO:0000313" key="8">
    <source>
        <dbReference type="RefSeq" id="XP_022298650.1"/>
    </source>
</evidence>
<feature type="region of interest" description="Disordered" evidence="5">
    <location>
        <begin position="158"/>
        <end position="323"/>
    </location>
</feature>
<evidence type="ECO:0000313" key="7">
    <source>
        <dbReference type="Proteomes" id="UP000694844"/>
    </source>
</evidence>
<evidence type="ECO:0000259" key="6">
    <source>
        <dbReference type="PROSITE" id="PS50089"/>
    </source>
</evidence>
<sequence length="410" mass="46769">MSDLNVRPLLNLLEAMIDLAAPKVNVKPGGYTEEIFLNLTPEQKEEFECSICYQILKEPRRCSNRHQYCYSCIFVWSTSGPHGNHRRCPVCRTEGYYIRDQELEEKVGNLRVKCHLESCKWKGPLKLLAKHRHTTYTRTGLPFRSRFDEHYRSMYSEMAEEDDDLPRLDNGGHESGSRLSLRPPSTANRLTRSRLAGTQTAREPGNAGSSGASPQQSTASNLTTPRTPHPPTTPRPAGQAVRRVPTLPSIISSGRPNSPAQEGRRLPLRSTTNENRIDRNRATNASSQYRGPNAVPQPPPQPRATNATVSRGVRTNPVNPGFGTVRERLRESRDRLDSLMTSFSRELERGRQGLTDFQETRERRRQEQLEEVRDLGRRLNFVATELRRLLDQRRQLREDLEEISDDYADS</sequence>
<evidence type="ECO:0000256" key="5">
    <source>
        <dbReference type="SAM" id="MobiDB-lite"/>
    </source>
</evidence>
<protein>
    <submittedName>
        <fullName evidence="8">Uncharacterized protein LOC111107659</fullName>
    </submittedName>
</protein>
<keyword evidence="1 3" id="KW-0479">Metal-binding</keyword>